<dbReference type="PANTHER" id="PTHR42908">
    <property type="entry name" value="TRANSLATION ELONGATION FACTOR-RELATED"/>
    <property type="match status" value="1"/>
</dbReference>
<dbReference type="PRINTS" id="PR00315">
    <property type="entry name" value="ELONGATNFCT"/>
</dbReference>
<evidence type="ECO:0000256" key="6">
    <source>
        <dbReference type="ARBA" id="ARBA00022768"/>
    </source>
</evidence>
<dbReference type="InterPro" id="IPR014721">
    <property type="entry name" value="Ribsml_uS5_D2-typ_fold_subgr"/>
</dbReference>
<dbReference type="KEGG" id="ncon:LC1Nh_0899"/>
<dbReference type="GO" id="GO:0005829">
    <property type="term" value="C:cytosol"/>
    <property type="evidence" value="ECO:0007669"/>
    <property type="project" value="TreeGrafter"/>
</dbReference>
<keyword evidence="4" id="KW-0963">Cytoplasm</keyword>
<dbReference type="Gene3D" id="2.40.30.10">
    <property type="entry name" value="Translation factors"/>
    <property type="match status" value="1"/>
</dbReference>
<dbReference type="Pfam" id="PF00009">
    <property type="entry name" value="GTP_EFTU"/>
    <property type="match status" value="1"/>
</dbReference>
<dbReference type="SUPFAM" id="SSF54211">
    <property type="entry name" value="Ribosomal protein S5 domain 2-like"/>
    <property type="match status" value="1"/>
</dbReference>
<dbReference type="GO" id="GO:0003746">
    <property type="term" value="F:translation elongation factor activity"/>
    <property type="evidence" value="ECO:0007669"/>
    <property type="project" value="UniProtKB-KW"/>
</dbReference>
<keyword evidence="5" id="KW-0547">Nucleotide-binding</keyword>
<dbReference type="InterPro" id="IPR035647">
    <property type="entry name" value="EFG_III/V"/>
</dbReference>
<evidence type="ECO:0000259" key="10">
    <source>
        <dbReference type="PROSITE" id="PS51722"/>
    </source>
</evidence>
<keyword evidence="8" id="KW-0342">GTP-binding</keyword>
<dbReference type="Gene3D" id="3.40.50.300">
    <property type="entry name" value="P-loop containing nucleotide triphosphate hydrolases"/>
    <property type="match status" value="1"/>
</dbReference>
<accession>A0A5Q0UGL3</accession>
<evidence type="ECO:0000256" key="4">
    <source>
        <dbReference type="ARBA" id="ARBA00022490"/>
    </source>
</evidence>
<dbReference type="PROSITE" id="PS00301">
    <property type="entry name" value="G_TR_1"/>
    <property type="match status" value="1"/>
</dbReference>
<dbReference type="Proteomes" id="UP000377803">
    <property type="component" value="Chromosome"/>
</dbReference>
<comment type="similarity">
    <text evidence="2">Belongs to the TRAFAC class translation factor GTPase superfamily. Classic translation factor GTPase family. EF-G/EF-2 subfamily.</text>
</comment>
<dbReference type="Pfam" id="PF22042">
    <property type="entry name" value="EF-G_D2"/>
    <property type="match status" value="1"/>
</dbReference>
<dbReference type="InterPro" id="IPR005517">
    <property type="entry name" value="Transl_elong_EFG/EF2_IV"/>
</dbReference>
<dbReference type="RefSeq" id="WP_153550522.1">
    <property type="nucleotide sequence ID" value="NZ_CP040089.1"/>
</dbReference>
<dbReference type="InterPro" id="IPR005225">
    <property type="entry name" value="Small_GTP-bd"/>
</dbReference>
<dbReference type="SMART" id="SM00889">
    <property type="entry name" value="EFG_IV"/>
    <property type="match status" value="1"/>
</dbReference>
<reference evidence="12" key="1">
    <citation type="submission" date="2019-05" db="EMBL/GenBank/DDBJ databases">
        <title>Candidatus Nanohalobium constans, a novel model system to study the DPANN nano-sized archaea: genomic and physiological characterization of a nanoarchaeon co-cultured with its chitinotrophic host.</title>
        <authorList>
            <person name="La Cono V."/>
            <person name="Arcadi E."/>
            <person name="Crisafi F."/>
            <person name="Denaro R."/>
            <person name="La Spada G."/>
            <person name="Messina E."/>
            <person name="Smedile F."/>
            <person name="Toshchakov S.V."/>
            <person name="Shevchenko M.A."/>
            <person name="Golyshin P.N."/>
            <person name="Golyshina O.V."/>
            <person name="Ferrer M."/>
            <person name="Rohde M."/>
            <person name="Mushegian A."/>
            <person name="Sorokin D.Y."/>
            <person name="Giuliano L."/>
            <person name="Yakimov M.M."/>
        </authorList>
    </citation>
    <scope>NUCLEOTIDE SEQUENCE [LARGE SCALE GENOMIC DNA]</scope>
    <source>
        <strain evidence="12">LC1Nh</strain>
    </source>
</reference>
<dbReference type="FunFam" id="3.30.70.870:FF:000002">
    <property type="entry name" value="Translation elongation factor 2"/>
    <property type="match status" value="1"/>
</dbReference>
<dbReference type="SUPFAM" id="SSF52540">
    <property type="entry name" value="P-loop containing nucleoside triphosphate hydrolases"/>
    <property type="match status" value="1"/>
</dbReference>
<dbReference type="GO" id="GO:0003924">
    <property type="term" value="F:GTPase activity"/>
    <property type="evidence" value="ECO:0007669"/>
    <property type="project" value="InterPro"/>
</dbReference>
<dbReference type="GeneID" id="42365288"/>
<feature type="domain" description="Tr-type G" evidence="10">
    <location>
        <begin position="17"/>
        <end position="258"/>
    </location>
</feature>
<sequence length="728" mass="81394">MSDKELDAIKSVIEDPEHIRNIAIAAHIDHGKTTLTDNLLARAGMISDKLAGDQRFMDFDDQEAERGITIYSANISMVHEWNDDDYLINLIDTPGHVDFGGDVTRAMRAVDGVVVLVDAVDGVMPQTETVMEQALKEGVKPVLFINKIDRLIEEMQLTPEEMQERFKEIIRGVNAALRKYADEETAEEWKMSVEDGTVAFGSALMNWAISMPYMQETGINFGDLIDRVNEGDHEGLREDVPIEEVVLDMVVKHLTNPRESAAWRIPKVWPGDVNSEVGQDMMEHDQDGRTVGVVTNVEDDEHAGTIATARLFSGTVHEGDELYGIGSQKTERAQQVGIYSGPRKLTVDSVPCGNIAAITGPDFSTGETFVLDGDEEIQPFEQIEHVFEPVVTKSIEPKRTSDLPKLIETLRKRAKEDNTIKVDIDEDTGETLVSGLGELHIEAKIERHLEEKGIDINVSEPIVVFREGIEDESEPVSGKSPNRHNELEISVEPIDEEVRKFLKEDYAELKAQADDETEVRDALVDAGLDQDEADNIMDAYEENLFINASRGIKNLREIQEYLVDAFHEFCDEGPMAGEPVIGLKVKLHDASLHEDAIHRGPSQMVPCTRDAMTRGFLQSTPRMIEPVRILRIDVPTTVMGDAMTEVSNRRGDVLNMEEEGDSTILKCKLPVEEMFGFEAALKGATNGKGFFSAKDMIFEAMPMNLQEEKIMDIRERKGMKQEMPSLEE</sequence>
<dbReference type="SMART" id="SM00838">
    <property type="entry name" value="EFG_C"/>
    <property type="match status" value="1"/>
</dbReference>
<dbReference type="Pfam" id="PF00679">
    <property type="entry name" value="EFG_C"/>
    <property type="match status" value="1"/>
</dbReference>
<dbReference type="Gene3D" id="3.30.230.10">
    <property type="match status" value="1"/>
</dbReference>
<dbReference type="GO" id="GO:0005525">
    <property type="term" value="F:GTP binding"/>
    <property type="evidence" value="ECO:0007669"/>
    <property type="project" value="UniProtKB-KW"/>
</dbReference>
<dbReference type="CDD" id="cd01514">
    <property type="entry name" value="Elongation_Factor_C"/>
    <property type="match status" value="1"/>
</dbReference>
<dbReference type="PROSITE" id="PS51722">
    <property type="entry name" value="G_TR_2"/>
    <property type="match status" value="1"/>
</dbReference>
<dbReference type="OrthoDB" id="6290at2157"/>
<dbReference type="EMBL" id="CP040089">
    <property type="protein sequence ID" value="QGA80782.1"/>
    <property type="molecule type" value="Genomic_DNA"/>
</dbReference>
<dbReference type="SUPFAM" id="SSF54980">
    <property type="entry name" value="EF-G C-terminal domain-like"/>
    <property type="match status" value="2"/>
</dbReference>
<dbReference type="NCBIfam" id="TIGR00490">
    <property type="entry name" value="aEF-2"/>
    <property type="match status" value="1"/>
</dbReference>
<dbReference type="InterPro" id="IPR009000">
    <property type="entry name" value="Transl_B-barrel_sf"/>
</dbReference>
<evidence type="ECO:0000256" key="7">
    <source>
        <dbReference type="ARBA" id="ARBA00022917"/>
    </source>
</evidence>
<dbReference type="InterPro" id="IPR004543">
    <property type="entry name" value="Transl_elong_EFG/EF2_arc"/>
</dbReference>
<dbReference type="CDD" id="cd01885">
    <property type="entry name" value="EF2"/>
    <property type="match status" value="1"/>
</dbReference>
<evidence type="ECO:0000256" key="1">
    <source>
        <dbReference type="ARBA" id="ARBA00004496"/>
    </source>
</evidence>
<dbReference type="InterPro" id="IPR027417">
    <property type="entry name" value="P-loop_NTPase"/>
</dbReference>
<dbReference type="InterPro" id="IPR000795">
    <property type="entry name" value="T_Tr_GTP-bd_dom"/>
</dbReference>
<keyword evidence="6 11" id="KW-0251">Elongation factor</keyword>
<dbReference type="AlphaFoldDB" id="A0A5Q0UGL3"/>
<dbReference type="InterPro" id="IPR031157">
    <property type="entry name" value="G_TR_CS"/>
</dbReference>
<keyword evidence="7" id="KW-0648">Protein biosynthesis</keyword>
<dbReference type="Pfam" id="PF14492">
    <property type="entry name" value="EFG_III"/>
    <property type="match status" value="1"/>
</dbReference>
<dbReference type="Gene3D" id="3.30.70.870">
    <property type="entry name" value="Elongation Factor G (Translational Gtpase), domain 3"/>
    <property type="match status" value="1"/>
</dbReference>
<dbReference type="GO" id="GO:1990904">
    <property type="term" value="C:ribonucleoprotein complex"/>
    <property type="evidence" value="ECO:0007669"/>
    <property type="project" value="TreeGrafter"/>
</dbReference>
<dbReference type="InterPro" id="IPR053905">
    <property type="entry name" value="EF-G-like_DII"/>
</dbReference>
<protein>
    <recommendedName>
        <fullName evidence="3">Elongation factor 2</fullName>
    </recommendedName>
</protein>
<evidence type="ECO:0000256" key="5">
    <source>
        <dbReference type="ARBA" id="ARBA00022741"/>
    </source>
</evidence>
<proteinExistence type="inferred from homology"/>
<evidence type="ECO:0000313" key="12">
    <source>
        <dbReference type="Proteomes" id="UP000377803"/>
    </source>
</evidence>
<comment type="function">
    <text evidence="9">Catalyzes the GTP-dependent ribosomal translocation step during translation elongation. During this step, the ribosome changes from the pre-translocational (PRE) to the post-translocational (POST) state as the newly formed A-site-bound peptidyl-tRNA and P-site-bound deacylated tRNA move to the P and E sites, respectively. Catalyzes the coordinated movement of the two tRNA molecules, the mRNA and conformational changes in the ribosome.</text>
</comment>
<keyword evidence="12" id="KW-1185">Reference proteome</keyword>
<dbReference type="PANTHER" id="PTHR42908:SF3">
    <property type="entry name" value="ELONGATION FACTOR-LIKE GTPASE 1"/>
    <property type="match status" value="1"/>
</dbReference>
<dbReference type="Gene3D" id="3.30.70.240">
    <property type="match status" value="1"/>
</dbReference>
<gene>
    <name evidence="11" type="ORF">LC1Nh_0899</name>
</gene>
<dbReference type="InterPro" id="IPR000640">
    <property type="entry name" value="EFG_V-like"/>
</dbReference>
<dbReference type="CDD" id="cd01681">
    <property type="entry name" value="aeEF2_snRNP_like_IV"/>
    <property type="match status" value="1"/>
</dbReference>
<evidence type="ECO:0000313" key="11">
    <source>
        <dbReference type="EMBL" id="QGA80782.1"/>
    </source>
</evidence>
<dbReference type="NCBIfam" id="TIGR00231">
    <property type="entry name" value="small_GTP"/>
    <property type="match status" value="1"/>
</dbReference>
<evidence type="ECO:0000256" key="3">
    <source>
        <dbReference type="ARBA" id="ARBA00017891"/>
    </source>
</evidence>
<evidence type="ECO:0000256" key="9">
    <source>
        <dbReference type="ARBA" id="ARBA00024731"/>
    </source>
</evidence>
<dbReference type="SUPFAM" id="SSF50447">
    <property type="entry name" value="Translation proteins"/>
    <property type="match status" value="1"/>
</dbReference>
<comment type="subcellular location">
    <subcellularLocation>
        <location evidence="1">Cytoplasm</location>
    </subcellularLocation>
</comment>
<evidence type="ECO:0000256" key="2">
    <source>
        <dbReference type="ARBA" id="ARBA00005870"/>
    </source>
</evidence>
<name>A0A5Q0UGL3_9ARCH</name>
<organism evidence="11 12">
    <name type="scientific">Candidatus Nanohalobium constans</name>
    <dbReference type="NCBI Taxonomy" id="2565781"/>
    <lineage>
        <taxon>Archaea</taxon>
        <taxon>Candidatus Nanohalarchaeota</taxon>
        <taxon>Candidatus Nanohalobia</taxon>
        <taxon>Candidatus Nanohalobiales</taxon>
        <taxon>Candidatus Nanohalobiaceae</taxon>
        <taxon>Candidatus Nanohalobium</taxon>
    </lineage>
</organism>
<dbReference type="InterPro" id="IPR041095">
    <property type="entry name" value="EFG_II"/>
</dbReference>
<evidence type="ECO:0000256" key="8">
    <source>
        <dbReference type="ARBA" id="ARBA00023134"/>
    </source>
</evidence>
<dbReference type="Pfam" id="PF03764">
    <property type="entry name" value="EFG_IV"/>
    <property type="match status" value="1"/>
</dbReference>
<dbReference type="InterPro" id="IPR020568">
    <property type="entry name" value="Ribosomal_Su5_D2-typ_SF"/>
</dbReference>